<dbReference type="Pfam" id="PF01497">
    <property type="entry name" value="Peripla_BP_2"/>
    <property type="match status" value="1"/>
</dbReference>
<dbReference type="Proteomes" id="UP000192917">
    <property type="component" value="Unassembled WGS sequence"/>
</dbReference>
<evidence type="ECO:0000256" key="1">
    <source>
        <dbReference type="SAM" id="SignalP"/>
    </source>
</evidence>
<accession>A0A1Y6CLS8</accession>
<dbReference type="STRING" id="560819.SAMN05428998_13538"/>
<protein>
    <submittedName>
        <fullName evidence="3">ABC-type Fe3+-hydroxamate transport system, substrate-binding protein</fullName>
    </submittedName>
</protein>
<reference evidence="3 4" key="1">
    <citation type="submission" date="2017-04" db="EMBL/GenBank/DDBJ databases">
        <authorList>
            <person name="Afonso C.L."/>
            <person name="Miller P.J."/>
            <person name="Scott M.A."/>
            <person name="Spackman E."/>
            <person name="Goraichik I."/>
            <person name="Dimitrov K.M."/>
            <person name="Suarez D.L."/>
            <person name="Swayne D.E."/>
        </authorList>
    </citation>
    <scope>NUCLEOTIDE SEQUENCE [LARGE SCALE GENOMIC DNA]</scope>
    <source>
        <strain evidence="3 4">USBA 355</strain>
    </source>
</reference>
<dbReference type="SUPFAM" id="SSF53807">
    <property type="entry name" value="Helical backbone' metal receptor"/>
    <property type="match status" value="1"/>
</dbReference>
<evidence type="ECO:0000313" key="3">
    <source>
        <dbReference type="EMBL" id="SMF76322.1"/>
    </source>
</evidence>
<evidence type="ECO:0000313" key="4">
    <source>
        <dbReference type="Proteomes" id="UP000192917"/>
    </source>
</evidence>
<keyword evidence="4" id="KW-1185">Reference proteome</keyword>
<keyword evidence="1" id="KW-0732">Signal</keyword>
<dbReference type="PROSITE" id="PS50983">
    <property type="entry name" value="FE_B12_PBP"/>
    <property type="match status" value="1"/>
</dbReference>
<proteinExistence type="predicted"/>
<dbReference type="InterPro" id="IPR002491">
    <property type="entry name" value="ABC_transptr_periplasmic_BD"/>
</dbReference>
<dbReference type="PANTHER" id="PTHR30535">
    <property type="entry name" value="VITAMIN B12-BINDING PROTEIN"/>
    <property type="match status" value="1"/>
</dbReference>
<feature type="signal peptide" evidence="1">
    <location>
        <begin position="1"/>
        <end position="32"/>
    </location>
</feature>
<gene>
    <name evidence="3" type="ORF">SAMN05428998_13538</name>
</gene>
<dbReference type="Gene3D" id="3.40.50.1980">
    <property type="entry name" value="Nitrogenase molybdenum iron protein domain"/>
    <property type="match status" value="2"/>
</dbReference>
<sequence length="380" mass="41090">MSRLHVLRRLSRCAFAALAGVSAVLSALPAHAEIQVTDVLGRQVTLAQPAERVALGFYFEDYIAITGPSAIDRLAAVSLNYWKGYRPLQYEAYLRRFPQLAGLADFGDADSGTLSAEKIIATKPDVAILSAGQFDYLGAAASAIEAAGIPLVVVDYNAQTVARHVASTLVIGRVMGTEDRARELAENYEAMMADTERRVASAAPATKPVVYVELGQKGPAETGNSYGKGMWAGVIDKAGGLNIAAGKVGNWGPLAPEYVLSSRPDFVFLTGSEWQSMPNALLMGFDIDRGTTLERLAAYLSRPGWKDLPAIEGGHLYAVYHGGVRSLVDYVYLRYIAKALHPTAFEDVDPRAELVSYYRRFLPIEPKGTFMLRLPDGAAQ</sequence>
<name>A0A1Y6CLS8_9PROT</name>
<dbReference type="InterPro" id="IPR050902">
    <property type="entry name" value="ABC_Transporter_SBP"/>
</dbReference>
<feature type="chain" id="PRO_5012079812" evidence="1">
    <location>
        <begin position="33"/>
        <end position="380"/>
    </location>
</feature>
<organism evidence="3 4">
    <name type="scientific">Tistlia consotensis USBA 355</name>
    <dbReference type="NCBI Taxonomy" id="560819"/>
    <lineage>
        <taxon>Bacteria</taxon>
        <taxon>Pseudomonadati</taxon>
        <taxon>Pseudomonadota</taxon>
        <taxon>Alphaproteobacteria</taxon>
        <taxon>Rhodospirillales</taxon>
        <taxon>Rhodovibrionaceae</taxon>
        <taxon>Tistlia</taxon>
    </lineage>
</organism>
<evidence type="ECO:0000259" key="2">
    <source>
        <dbReference type="PROSITE" id="PS50983"/>
    </source>
</evidence>
<dbReference type="AlphaFoldDB" id="A0A1Y6CLS8"/>
<dbReference type="PANTHER" id="PTHR30535:SF34">
    <property type="entry name" value="MOLYBDATE-BINDING PROTEIN MOLA"/>
    <property type="match status" value="1"/>
</dbReference>
<dbReference type="EMBL" id="FWZX01000035">
    <property type="protein sequence ID" value="SMF76322.1"/>
    <property type="molecule type" value="Genomic_DNA"/>
</dbReference>
<feature type="domain" description="Fe/B12 periplasmic-binding" evidence="2">
    <location>
        <begin position="62"/>
        <end position="348"/>
    </location>
</feature>
<dbReference type="RefSeq" id="WP_085125943.1">
    <property type="nucleotide sequence ID" value="NZ_FWZX01000035.1"/>
</dbReference>